<protein>
    <submittedName>
        <fullName evidence="1">Uncharacterized protein</fullName>
    </submittedName>
</protein>
<organism evidence="1 2">
    <name type="scientific">Trichothecium roseum</name>
    <dbReference type="NCBI Taxonomy" id="47278"/>
    <lineage>
        <taxon>Eukaryota</taxon>
        <taxon>Fungi</taxon>
        <taxon>Dikarya</taxon>
        <taxon>Ascomycota</taxon>
        <taxon>Pezizomycotina</taxon>
        <taxon>Sordariomycetes</taxon>
        <taxon>Hypocreomycetidae</taxon>
        <taxon>Hypocreales</taxon>
        <taxon>Hypocreales incertae sedis</taxon>
        <taxon>Trichothecium</taxon>
    </lineage>
</organism>
<accession>A0ACC0UQC7</accession>
<keyword evidence="2" id="KW-1185">Reference proteome</keyword>
<evidence type="ECO:0000313" key="1">
    <source>
        <dbReference type="EMBL" id="KAI9896321.1"/>
    </source>
</evidence>
<comment type="caution">
    <text evidence="1">The sequence shown here is derived from an EMBL/GenBank/DDBJ whole genome shotgun (WGS) entry which is preliminary data.</text>
</comment>
<dbReference type="EMBL" id="CM047948">
    <property type="protein sequence ID" value="KAI9896321.1"/>
    <property type="molecule type" value="Genomic_DNA"/>
</dbReference>
<name>A0ACC0UQC7_9HYPO</name>
<dbReference type="Proteomes" id="UP001163324">
    <property type="component" value="Chromosome 9"/>
</dbReference>
<gene>
    <name evidence="1" type="ORF">N3K66_008493</name>
</gene>
<evidence type="ECO:0000313" key="2">
    <source>
        <dbReference type="Proteomes" id="UP001163324"/>
    </source>
</evidence>
<proteinExistence type="predicted"/>
<sequence>MNDGRMSMSSPPFATRLLDAAAATTTRFIDEDQARRALRNSLMSPPRRVINNYHDLNGRIFPAHHYGAGLWVKCVLCREGEEHDDLGGDDANPLIGNTSLSSRIMHEFDHSGLDNTGQPPPSHHHPPHPPTSGDGGGSIITPANHTLMILPCGHLAGWECLQKFPSDHCPLCGILFRRNAAGNSLHCHHEIRLHALRLRAPRRPPRPSPLLLPLSAEEAGWLVPRDGFVAERCRRCATLESLRELTAIARRAMAPPVGSSSSSGGRCVYATDGVLHGFLDDDQLRPFAALDIRIGPPLLPPLLADVASGREEALRAHYEGRGLPAENGAMLGRHFFFRVGALARPLSE</sequence>
<reference evidence="1" key="1">
    <citation type="submission" date="2022-10" db="EMBL/GenBank/DDBJ databases">
        <title>Complete Genome of Trichothecium roseum strain YXFP-22015, a Plant Pathogen Isolated from Citrus.</title>
        <authorList>
            <person name="Wang Y."/>
            <person name="Zhu L."/>
        </authorList>
    </citation>
    <scope>NUCLEOTIDE SEQUENCE</scope>
    <source>
        <strain evidence="1">YXFP-22015</strain>
    </source>
</reference>